<reference evidence="2" key="1">
    <citation type="journal article" date="2023" name="Nat. Plants">
        <title>Single-cell RNA sequencing provides a high-resolution roadmap for understanding the multicellular compartmentation of specialized metabolism.</title>
        <authorList>
            <person name="Sun S."/>
            <person name="Shen X."/>
            <person name="Li Y."/>
            <person name="Li Y."/>
            <person name="Wang S."/>
            <person name="Li R."/>
            <person name="Zhang H."/>
            <person name="Shen G."/>
            <person name="Guo B."/>
            <person name="Wei J."/>
            <person name="Xu J."/>
            <person name="St-Pierre B."/>
            <person name="Chen S."/>
            <person name="Sun C."/>
        </authorList>
    </citation>
    <scope>NUCLEOTIDE SEQUENCE [LARGE SCALE GENOMIC DNA]</scope>
</reference>
<keyword evidence="2" id="KW-1185">Reference proteome</keyword>
<evidence type="ECO:0000313" key="1">
    <source>
        <dbReference type="EMBL" id="KAI5647179.1"/>
    </source>
</evidence>
<organism evidence="1 2">
    <name type="scientific">Catharanthus roseus</name>
    <name type="common">Madagascar periwinkle</name>
    <name type="synonym">Vinca rosea</name>
    <dbReference type="NCBI Taxonomy" id="4058"/>
    <lineage>
        <taxon>Eukaryota</taxon>
        <taxon>Viridiplantae</taxon>
        <taxon>Streptophyta</taxon>
        <taxon>Embryophyta</taxon>
        <taxon>Tracheophyta</taxon>
        <taxon>Spermatophyta</taxon>
        <taxon>Magnoliopsida</taxon>
        <taxon>eudicotyledons</taxon>
        <taxon>Gunneridae</taxon>
        <taxon>Pentapetalae</taxon>
        <taxon>asterids</taxon>
        <taxon>lamiids</taxon>
        <taxon>Gentianales</taxon>
        <taxon>Apocynaceae</taxon>
        <taxon>Rauvolfioideae</taxon>
        <taxon>Vinceae</taxon>
        <taxon>Catharanthinae</taxon>
        <taxon>Catharanthus</taxon>
    </lineage>
</organism>
<gene>
    <name evidence="1" type="ORF">M9H77_33184</name>
</gene>
<comment type="caution">
    <text evidence="1">The sequence shown here is derived from an EMBL/GenBank/DDBJ whole genome shotgun (WGS) entry which is preliminary data.</text>
</comment>
<proteinExistence type="predicted"/>
<name>A0ACB9ZHY0_CATRO</name>
<dbReference type="Proteomes" id="UP001060085">
    <property type="component" value="Linkage Group LG08"/>
</dbReference>
<accession>A0ACB9ZHY0</accession>
<evidence type="ECO:0000313" key="2">
    <source>
        <dbReference type="Proteomes" id="UP001060085"/>
    </source>
</evidence>
<sequence>MAILVSPEVSSIYRTPVVRVISNTSPKIISKLDFSRTGKSAVGIRVSLSIKDLEDVKVLNLGDNVGLYGQFSAPVKESTNTMPSSSKQSEDEEEKRNYYLNTGYAVRTLREEFPALFYRELSFNIYRDDIIFKDPLNTFVGIENYKSIFWALRFHGRLFFRALWIDIISLRQPLENMIMVRWTVHGIPRVPWESRSRFDGTSEYKLDKNGKIYEHRVHNIALHTPPKFKVLAVEEFLQSIGCPSTPKPTYFEISSSSMTNILPQVNSTGIGSYVSSLLTSVQVSDTDLFPRS</sequence>
<dbReference type="EMBL" id="CM044708">
    <property type="protein sequence ID" value="KAI5647179.1"/>
    <property type="molecule type" value="Genomic_DNA"/>
</dbReference>
<protein>
    <submittedName>
        <fullName evidence="1">Uncharacterized protein</fullName>
    </submittedName>
</protein>